<name>A0A0W0UGM0_9GAMM</name>
<accession>A0A0W0UGM0</accession>
<comment type="caution">
    <text evidence="1">The sequence shown here is derived from an EMBL/GenBank/DDBJ whole genome shotgun (WGS) entry which is preliminary data.</text>
</comment>
<reference evidence="1 2" key="1">
    <citation type="submission" date="2015-11" db="EMBL/GenBank/DDBJ databases">
        <title>Genomic analysis of 38 Legionella species identifies large and diverse effector repertoires.</title>
        <authorList>
            <person name="Burstein D."/>
            <person name="Amaro F."/>
            <person name="Zusman T."/>
            <person name="Lifshitz Z."/>
            <person name="Cohen O."/>
            <person name="Gilbert J.A."/>
            <person name="Pupko T."/>
            <person name="Shuman H.A."/>
            <person name="Segal G."/>
        </authorList>
    </citation>
    <scope>NUCLEOTIDE SEQUENCE [LARGE SCALE GENOMIC DNA]</scope>
    <source>
        <strain evidence="1 2">JA-26-G1-E2</strain>
    </source>
</reference>
<proteinExistence type="predicted"/>
<protein>
    <submittedName>
        <fullName evidence="1">Uncharacterized protein</fullName>
    </submittedName>
</protein>
<gene>
    <name evidence="1" type="ORF">Ljam_1240</name>
</gene>
<evidence type="ECO:0000313" key="2">
    <source>
        <dbReference type="Proteomes" id="UP000054715"/>
    </source>
</evidence>
<dbReference type="AlphaFoldDB" id="A0A0W0UGM0"/>
<dbReference type="EMBL" id="LNYG01000013">
    <property type="protein sequence ID" value="KTD07045.1"/>
    <property type="molecule type" value="Genomic_DNA"/>
</dbReference>
<dbReference type="Proteomes" id="UP000054715">
    <property type="component" value="Unassembled WGS sequence"/>
</dbReference>
<dbReference type="PATRIC" id="fig|455.5.peg.1308"/>
<organism evidence="1 2">
    <name type="scientific">Legionella jamestowniensis</name>
    <dbReference type="NCBI Taxonomy" id="455"/>
    <lineage>
        <taxon>Bacteria</taxon>
        <taxon>Pseudomonadati</taxon>
        <taxon>Pseudomonadota</taxon>
        <taxon>Gammaproteobacteria</taxon>
        <taxon>Legionellales</taxon>
        <taxon>Legionellaceae</taxon>
        <taxon>Legionella</taxon>
    </lineage>
</organism>
<evidence type="ECO:0000313" key="1">
    <source>
        <dbReference type="EMBL" id="KTD07045.1"/>
    </source>
</evidence>
<sequence length="362" mass="41217">MEPNNQQVGKDKKTMTVVKRSLWIGILLLGLCSFGKTQAEETDQFTLPPEELVDIGPMVSHRLFSILIQAMDQTNAEIEALLPKADKSRKAASQLAKRYTDAYIIDLIYKQTGVGLPEATFERWLHWSKFPKELQPMRFNAIWPWKTVYWLVISQTPGTLFLLSPTINMYGHYFGTDKIGHFFQQGRGYYKLYMRALTRGKSKAQAHAAIIAHGQRQEDGLFGTMLNGIYSNGDLAANYAGWKFYMNLAHAIKIGPKTLPPLIVLDGNQWKFARSVDGNNLLKPYINDSLNEALNPSHYFFMRSVIRNNIKKRCSQWIQRIGLTPEVAQAKLAETSHWEGEDYGHWLPSRDAVTLNVCFGGR</sequence>